<dbReference type="PROSITE" id="PS51257">
    <property type="entry name" value="PROKAR_LIPOPROTEIN"/>
    <property type="match status" value="1"/>
</dbReference>
<dbReference type="Pfam" id="PF06646">
    <property type="entry name" value="CypI"/>
    <property type="match status" value="1"/>
</dbReference>
<dbReference type="Gene3D" id="3.40.190.190">
    <property type="entry name" value="CypI, domain 2"/>
    <property type="match status" value="1"/>
</dbReference>
<keyword evidence="2" id="KW-1185">Reference proteome</keyword>
<dbReference type="InterPro" id="IPR043099">
    <property type="entry name" value="CypI_dom_I"/>
</dbReference>
<dbReference type="Gene3D" id="3.40.190.180">
    <property type="entry name" value="Cypl, domain I"/>
    <property type="match status" value="1"/>
</dbReference>
<reference evidence="1 2" key="1">
    <citation type="submission" date="2019-01" db="EMBL/GenBank/DDBJ databases">
        <authorList>
            <consortium name="Pathogen Informatics"/>
        </authorList>
    </citation>
    <scope>NUCLEOTIDE SEQUENCE [LARGE SCALE GENOMIC DNA]</scope>
    <source>
        <strain evidence="1 2">NCTC10118</strain>
    </source>
</reference>
<dbReference type="RefSeq" id="WP_223213751.1">
    <property type="nucleotide sequence ID" value="NZ_LR214972.1"/>
</dbReference>
<dbReference type="AlphaFoldDB" id="A0A449AES3"/>
<gene>
    <name evidence="1" type="ORF">NCTC10118_00516</name>
</gene>
<protein>
    <submittedName>
        <fullName evidence="1">High affinity transport system protein p37</fullName>
    </submittedName>
</protein>
<dbReference type="EMBL" id="LR214972">
    <property type="protein sequence ID" value="VEU63491.1"/>
    <property type="molecule type" value="Genomic_DNA"/>
</dbReference>
<dbReference type="Proteomes" id="UP000289952">
    <property type="component" value="Chromosome"/>
</dbReference>
<accession>A0A449AES3</accession>
<name>A0A449AES3_9BACT</name>
<organism evidence="1 2">
    <name type="scientific">Mycoplasmopsis bovirhinis</name>
    <dbReference type="NCBI Taxonomy" id="29553"/>
    <lineage>
        <taxon>Bacteria</taxon>
        <taxon>Bacillati</taxon>
        <taxon>Mycoplasmatota</taxon>
        <taxon>Mycoplasmoidales</taxon>
        <taxon>Metamycoplasmataceae</taxon>
        <taxon>Mycoplasmopsis</taxon>
    </lineage>
</organism>
<evidence type="ECO:0000313" key="1">
    <source>
        <dbReference type="EMBL" id="VEU63491.1"/>
    </source>
</evidence>
<evidence type="ECO:0000313" key="2">
    <source>
        <dbReference type="Proteomes" id="UP000289952"/>
    </source>
</evidence>
<dbReference type="InterPro" id="IPR043100">
    <property type="entry name" value="CypI_dom_II"/>
</dbReference>
<proteinExistence type="predicted"/>
<dbReference type="NCBIfam" id="NF045838">
    <property type="entry name" value="MG289_thiam_LP"/>
    <property type="match status" value="1"/>
</dbReference>
<dbReference type="InterPro" id="IPR010592">
    <property type="entry name" value="CypI"/>
</dbReference>
<sequence>MKKIFKQFIFGLSQITLVSLITLSCSNNQTNQKLLKINFGSGLNTQQIQNFEAEINNLIIAKGGDFTIKISSEGDINDYNKNLDDLIKNKQDIVFVSSGKLLAKKSDLQNNNINLGIQTYTKMFKGSNNNSETYLNGLDNDPLRSLAQKQQTIFDKIPRSQWDDQNNGNNYANYLYNNFYTNNLTNYYRGMIYIVANEQDTKEIIEAWNNKDLTKFLSYGYVHSNDKESGSKYILPQALLKKHFGTKFTSFLELINQNANYKLDSKPLANIYKSSLNNQKIFFDAEGVYSWTKYKQGNDPFTINNQTRPGHKFTFLTVTDPLLYNIAIYKNHIPSAKIKILAEVLKELAQTNQDIWGPMHGFYSYKYINDVNKEVWEILNNIGK</sequence>